<dbReference type="AlphaFoldDB" id="A0A640S3F2"/>
<gene>
    <name evidence="2" type="ORF">Scani_16620</name>
</gene>
<evidence type="ECO:0000313" key="2">
    <source>
        <dbReference type="EMBL" id="GFE05394.1"/>
    </source>
</evidence>
<feature type="region of interest" description="Disordered" evidence="1">
    <location>
        <begin position="1"/>
        <end position="29"/>
    </location>
</feature>
<protein>
    <submittedName>
        <fullName evidence="2">Uncharacterized protein</fullName>
    </submittedName>
</protein>
<name>A0A640S3F2_9ACTN</name>
<evidence type="ECO:0000313" key="3">
    <source>
        <dbReference type="Proteomes" id="UP000435837"/>
    </source>
</evidence>
<proteinExistence type="predicted"/>
<comment type="caution">
    <text evidence="2">The sequence shown here is derived from an EMBL/GenBank/DDBJ whole genome shotgun (WGS) entry which is preliminary data.</text>
</comment>
<dbReference type="Proteomes" id="UP000435837">
    <property type="component" value="Unassembled WGS sequence"/>
</dbReference>
<sequence>MNVSSCSAPQAACGSVRRTKASLKGEGEYTWPDLSERRRTAEWRPMAERVGAKSPGAGRVPTGRGRSWDGRGAVREVPVGQSRRAAPWGNGRGM</sequence>
<feature type="region of interest" description="Disordered" evidence="1">
    <location>
        <begin position="47"/>
        <end position="94"/>
    </location>
</feature>
<accession>A0A640S3F2</accession>
<organism evidence="2 3">
    <name type="scientific">Streptomyces caniferus</name>
    <dbReference type="NCBI Taxonomy" id="285557"/>
    <lineage>
        <taxon>Bacteria</taxon>
        <taxon>Bacillati</taxon>
        <taxon>Actinomycetota</taxon>
        <taxon>Actinomycetes</taxon>
        <taxon>Kitasatosporales</taxon>
        <taxon>Streptomycetaceae</taxon>
        <taxon>Streptomyces</taxon>
    </lineage>
</organism>
<dbReference type="EMBL" id="BLIN01000002">
    <property type="protein sequence ID" value="GFE05394.1"/>
    <property type="molecule type" value="Genomic_DNA"/>
</dbReference>
<evidence type="ECO:0000256" key="1">
    <source>
        <dbReference type="SAM" id="MobiDB-lite"/>
    </source>
</evidence>
<reference evidence="2 3" key="1">
    <citation type="submission" date="2019-12" db="EMBL/GenBank/DDBJ databases">
        <title>Whole genome shotgun sequence of Streptomyces caniferus NBRC 15389.</title>
        <authorList>
            <person name="Ichikawa N."/>
            <person name="Kimura A."/>
            <person name="Kitahashi Y."/>
            <person name="Komaki H."/>
            <person name="Tamura T."/>
        </authorList>
    </citation>
    <scope>NUCLEOTIDE SEQUENCE [LARGE SCALE GENOMIC DNA]</scope>
    <source>
        <strain evidence="2 3">NBRC 15389</strain>
    </source>
</reference>